<feature type="compositionally biased region" description="Basic and acidic residues" evidence="1">
    <location>
        <begin position="65"/>
        <end position="75"/>
    </location>
</feature>
<organism evidence="3 4">
    <name type="scientific">Apiospora hydei</name>
    <dbReference type="NCBI Taxonomy" id="1337664"/>
    <lineage>
        <taxon>Eukaryota</taxon>
        <taxon>Fungi</taxon>
        <taxon>Dikarya</taxon>
        <taxon>Ascomycota</taxon>
        <taxon>Pezizomycotina</taxon>
        <taxon>Sordariomycetes</taxon>
        <taxon>Xylariomycetidae</taxon>
        <taxon>Amphisphaeriales</taxon>
        <taxon>Apiosporaceae</taxon>
        <taxon>Apiospora</taxon>
    </lineage>
</organism>
<keyword evidence="4" id="KW-1185">Reference proteome</keyword>
<evidence type="ECO:0000256" key="1">
    <source>
        <dbReference type="SAM" id="MobiDB-lite"/>
    </source>
</evidence>
<protein>
    <recommendedName>
        <fullName evidence="2">C2H2-type domain-containing protein</fullName>
    </recommendedName>
</protein>
<name>A0ABR1VM84_9PEZI</name>
<evidence type="ECO:0000259" key="2">
    <source>
        <dbReference type="PROSITE" id="PS00028"/>
    </source>
</evidence>
<evidence type="ECO:0000313" key="3">
    <source>
        <dbReference type="EMBL" id="KAK8071330.1"/>
    </source>
</evidence>
<dbReference type="RefSeq" id="XP_066665138.1">
    <property type="nucleotide sequence ID" value="XM_066815848.1"/>
</dbReference>
<dbReference type="Pfam" id="PF26082">
    <property type="entry name" value="zf-C2H2_AcuF"/>
    <property type="match status" value="1"/>
</dbReference>
<proteinExistence type="predicted"/>
<dbReference type="GeneID" id="92048908"/>
<comment type="caution">
    <text evidence="3">The sequence shown here is derived from an EMBL/GenBank/DDBJ whole genome shotgun (WGS) entry which is preliminary data.</text>
</comment>
<gene>
    <name evidence="3" type="ORF">PG997_011533</name>
</gene>
<accession>A0ABR1VM84</accession>
<sequence length="415" mass="47209">MTTDLKARFELWAGNLGAFHQSTQRLSLDARVTNSPEIRKEIIRHLQDITEASHERLEATPPGEAHQDQTDRDSPVDECGVLIEVISQSLAFLFRLAVLVKAPGSESRWNRAMQRIDPFPDHFDYGHVISKYPYMETDSGRQLAKRMAQANVKRRQFIQYCRDHTAHLSTETTPSNDGVTEQVSSKATTLPPAMDLNILATEEFDDDTESLMTTSTTFDIETKLRLPFLNTLSPHGETFQCPICHTLRQFEREKSWKRHAYQDLRAYICTIGGGDCASEMFGNRKSWFDHEITQHRSSFICTLCNRPCIDKSATVAHIKSFHGLHLPDHLSALVDSGRTVPTHFRASDCPFCDWPLERRIRRSVSSEVRDEKVSRAELKRHIAMHQEQLALFVLPLSDAVEDDEEDDEGDDGGGQ</sequence>
<dbReference type="PANTHER" id="PTHR35391:SF7">
    <property type="entry name" value="C2H2-TYPE DOMAIN-CONTAINING PROTEIN"/>
    <property type="match status" value="1"/>
</dbReference>
<dbReference type="PROSITE" id="PS00028">
    <property type="entry name" value="ZINC_FINGER_C2H2_1"/>
    <property type="match status" value="1"/>
</dbReference>
<dbReference type="InterPro" id="IPR058925">
    <property type="entry name" value="zf-C2H2_AcuF"/>
</dbReference>
<evidence type="ECO:0000313" key="4">
    <source>
        <dbReference type="Proteomes" id="UP001433268"/>
    </source>
</evidence>
<feature type="domain" description="C2H2-type" evidence="2">
    <location>
        <begin position="301"/>
        <end position="322"/>
    </location>
</feature>
<dbReference type="EMBL" id="JAQQWN010000008">
    <property type="protein sequence ID" value="KAK8071330.1"/>
    <property type="molecule type" value="Genomic_DNA"/>
</dbReference>
<dbReference type="InterPro" id="IPR013087">
    <property type="entry name" value="Znf_C2H2_type"/>
</dbReference>
<dbReference type="Proteomes" id="UP001433268">
    <property type="component" value="Unassembled WGS sequence"/>
</dbReference>
<reference evidence="3 4" key="1">
    <citation type="submission" date="2023-01" db="EMBL/GenBank/DDBJ databases">
        <title>Analysis of 21 Apiospora genomes using comparative genomics revels a genus with tremendous synthesis potential of carbohydrate active enzymes and secondary metabolites.</title>
        <authorList>
            <person name="Sorensen T."/>
        </authorList>
    </citation>
    <scope>NUCLEOTIDE SEQUENCE [LARGE SCALE GENOMIC DNA]</scope>
    <source>
        <strain evidence="3 4">CBS 114990</strain>
    </source>
</reference>
<feature type="region of interest" description="Disordered" evidence="1">
    <location>
        <begin position="55"/>
        <end position="75"/>
    </location>
</feature>
<dbReference type="PANTHER" id="PTHR35391">
    <property type="entry name" value="C2H2-TYPE DOMAIN-CONTAINING PROTEIN-RELATED"/>
    <property type="match status" value="1"/>
</dbReference>